<sequence length="212" mass="22380">MPRARRPIFMPRGSTNKKPSQEQGQHTATSPRCPPVPRSKHDSRAAPGAFFTRQAQVHGAEQQHSSSCPTRLPTSQPQCPWADPHADRAARTAHLTGTHLAPAGSLSISGSPTWGAENGQTTLASCGSAEIRAAPGVQQQGGHQAQHCLYSPRCSRQSRKGIRCALGPPSRTSAPHAAGSPSQHSAASPGGRNGRIKSPAWQSLTEWPSHAP</sequence>
<feature type="region of interest" description="Disordered" evidence="1">
    <location>
        <begin position="1"/>
        <end position="98"/>
    </location>
</feature>
<evidence type="ECO:0000313" key="3">
    <source>
        <dbReference type="Proteomes" id="UP001066276"/>
    </source>
</evidence>
<dbReference type="AlphaFoldDB" id="A0AAV7QWW6"/>
<gene>
    <name evidence="2" type="ORF">NDU88_009193</name>
</gene>
<keyword evidence="3" id="KW-1185">Reference proteome</keyword>
<feature type="compositionally biased region" description="Polar residues" evidence="1">
    <location>
        <begin position="13"/>
        <end position="30"/>
    </location>
</feature>
<comment type="caution">
    <text evidence="2">The sequence shown here is derived from an EMBL/GenBank/DDBJ whole genome shotgun (WGS) entry which is preliminary data.</text>
</comment>
<organism evidence="2 3">
    <name type="scientific">Pleurodeles waltl</name>
    <name type="common">Iberian ribbed newt</name>
    <dbReference type="NCBI Taxonomy" id="8319"/>
    <lineage>
        <taxon>Eukaryota</taxon>
        <taxon>Metazoa</taxon>
        <taxon>Chordata</taxon>
        <taxon>Craniata</taxon>
        <taxon>Vertebrata</taxon>
        <taxon>Euteleostomi</taxon>
        <taxon>Amphibia</taxon>
        <taxon>Batrachia</taxon>
        <taxon>Caudata</taxon>
        <taxon>Salamandroidea</taxon>
        <taxon>Salamandridae</taxon>
        <taxon>Pleurodelinae</taxon>
        <taxon>Pleurodeles</taxon>
    </lineage>
</organism>
<accession>A0AAV7QWW6</accession>
<evidence type="ECO:0000313" key="2">
    <source>
        <dbReference type="EMBL" id="KAJ1142880.1"/>
    </source>
</evidence>
<feature type="compositionally biased region" description="Polar residues" evidence="1">
    <location>
        <begin position="62"/>
        <end position="78"/>
    </location>
</feature>
<name>A0AAV7QWW6_PLEWA</name>
<feature type="region of interest" description="Disordered" evidence="1">
    <location>
        <begin position="160"/>
        <end position="212"/>
    </location>
</feature>
<dbReference type="EMBL" id="JANPWB010000010">
    <property type="protein sequence ID" value="KAJ1142880.1"/>
    <property type="molecule type" value="Genomic_DNA"/>
</dbReference>
<evidence type="ECO:0000256" key="1">
    <source>
        <dbReference type="SAM" id="MobiDB-lite"/>
    </source>
</evidence>
<proteinExistence type="predicted"/>
<dbReference type="Proteomes" id="UP001066276">
    <property type="component" value="Chromosome 6"/>
</dbReference>
<reference evidence="2" key="1">
    <citation type="journal article" date="2022" name="bioRxiv">
        <title>Sequencing and chromosome-scale assembly of the giantPleurodeles waltlgenome.</title>
        <authorList>
            <person name="Brown T."/>
            <person name="Elewa A."/>
            <person name="Iarovenko S."/>
            <person name="Subramanian E."/>
            <person name="Araus A.J."/>
            <person name="Petzold A."/>
            <person name="Susuki M."/>
            <person name="Suzuki K.-i.T."/>
            <person name="Hayashi T."/>
            <person name="Toyoda A."/>
            <person name="Oliveira C."/>
            <person name="Osipova E."/>
            <person name="Leigh N.D."/>
            <person name="Simon A."/>
            <person name="Yun M.H."/>
        </authorList>
    </citation>
    <scope>NUCLEOTIDE SEQUENCE</scope>
    <source>
        <strain evidence="2">20211129_DDA</strain>
        <tissue evidence="2">Liver</tissue>
    </source>
</reference>
<protein>
    <submittedName>
        <fullName evidence="2">Uncharacterized protein</fullName>
    </submittedName>
</protein>